<evidence type="ECO:0000256" key="3">
    <source>
        <dbReference type="ARBA" id="ARBA00011738"/>
    </source>
</evidence>
<reference evidence="8 9" key="1">
    <citation type="submission" date="2023-07" db="EMBL/GenBank/DDBJ databases">
        <title>Genomic Encyclopedia of Type Strains, Phase IV (KMG-IV): sequencing the most valuable type-strain genomes for metagenomic binning, comparative biology and taxonomic classification.</title>
        <authorList>
            <person name="Goeker M."/>
        </authorList>
    </citation>
    <scope>NUCLEOTIDE SEQUENCE [LARGE SCALE GENOMIC DNA]</scope>
    <source>
        <strain evidence="8 9">DSM 19619</strain>
    </source>
</reference>
<evidence type="ECO:0000313" key="9">
    <source>
        <dbReference type="Proteomes" id="UP001242480"/>
    </source>
</evidence>
<dbReference type="Proteomes" id="UP001242480">
    <property type="component" value="Unassembled WGS sequence"/>
</dbReference>
<dbReference type="CDD" id="cd03884">
    <property type="entry name" value="M20_bAS"/>
    <property type="match status" value="1"/>
</dbReference>
<dbReference type="InterPro" id="IPR011650">
    <property type="entry name" value="Peptidase_M20_dimer"/>
</dbReference>
<dbReference type="NCBIfam" id="NF006775">
    <property type="entry name" value="PRK09290.2-5"/>
    <property type="match status" value="1"/>
</dbReference>
<dbReference type="RefSeq" id="WP_307278621.1">
    <property type="nucleotide sequence ID" value="NZ_JAUSVX010000011.1"/>
</dbReference>
<name>A0ABU0JD31_9HYPH</name>
<dbReference type="EC" id="3.5.3.9" evidence="8"/>
<proteinExistence type="inferred from homology"/>
<comment type="caution">
    <text evidence="8">The sequence shown here is derived from an EMBL/GenBank/DDBJ whole genome shotgun (WGS) entry which is preliminary data.</text>
</comment>
<evidence type="ECO:0000313" key="8">
    <source>
        <dbReference type="EMBL" id="MDQ0472194.1"/>
    </source>
</evidence>
<dbReference type="NCBIfam" id="TIGR01879">
    <property type="entry name" value="hydantase"/>
    <property type="match status" value="1"/>
</dbReference>
<dbReference type="PANTHER" id="PTHR32494:SF19">
    <property type="entry name" value="ALLANTOATE DEIMINASE-RELATED"/>
    <property type="match status" value="1"/>
</dbReference>
<comment type="similarity">
    <text evidence="2">Belongs to the peptidase M20 family.</text>
</comment>
<evidence type="ECO:0000256" key="2">
    <source>
        <dbReference type="ARBA" id="ARBA00006153"/>
    </source>
</evidence>
<dbReference type="Pfam" id="PF01546">
    <property type="entry name" value="Peptidase_M20"/>
    <property type="match status" value="1"/>
</dbReference>
<dbReference type="SUPFAM" id="SSF53187">
    <property type="entry name" value="Zn-dependent exopeptidases"/>
    <property type="match status" value="1"/>
</dbReference>
<keyword evidence="6" id="KW-0464">Manganese</keyword>
<comment type="subunit">
    <text evidence="3">Homodimer.</text>
</comment>
<dbReference type="PIRSF" id="PIRSF001235">
    <property type="entry name" value="Amidase_carbamoylase"/>
    <property type="match status" value="1"/>
</dbReference>
<dbReference type="SUPFAM" id="SSF55031">
    <property type="entry name" value="Bacterial exopeptidase dimerisation domain"/>
    <property type="match status" value="1"/>
</dbReference>
<evidence type="ECO:0000256" key="1">
    <source>
        <dbReference type="ARBA" id="ARBA00001936"/>
    </source>
</evidence>
<comment type="cofactor">
    <cofactor evidence="1">
        <name>Mn(2+)</name>
        <dbReference type="ChEBI" id="CHEBI:29035"/>
    </cofactor>
</comment>
<organism evidence="8 9">
    <name type="scientific">Labrys wisconsinensis</name>
    <dbReference type="NCBI Taxonomy" id="425677"/>
    <lineage>
        <taxon>Bacteria</taxon>
        <taxon>Pseudomonadati</taxon>
        <taxon>Pseudomonadota</taxon>
        <taxon>Alphaproteobacteria</taxon>
        <taxon>Hyphomicrobiales</taxon>
        <taxon>Xanthobacteraceae</taxon>
        <taxon>Labrys</taxon>
    </lineage>
</organism>
<gene>
    <name evidence="8" type="ORF">QO011_005223</name>
</gene>
<evidence type="ECO:0000256" key="4">
    <source>
        <dbReference type="ARBA" id="ARBA00022723"/>
    </source>
</evidence>
<evidence type="ECO:0000256" key="6">
    <source>
        <dbReference type="ARBA" id="ARBA00023211"/>
    </source>
</evidence>
<keyword evidence="5 8" id="KW-0378">Hydrolase</keyword>
<keyword evidence="9" id="KW-1185">Reference proteome</keyword>
<protein>
    <submittedName>
        <fullName evidence="8">Allantoate deiminase</fullName>
        <ecNumber evidence="8">3.5.3.9</ecNumber>
    </submittedName>
</protein>
<dbReference type="Pfam" id="PF07687">
    <property type="entry name" value="M20_dimer"/>
    <property type="match status" value="1"/>
</dbReference>
<dbReference type="PANTHER" id="PTHR32494">
    <property type="entry name" value="ALLANTOATE DEIMINASE-RELATED"/>
    <property type="match status" value="1"/>
</dbReference>
<dbReference type="EMBL" id="JAUSVX010000011">
    <property type="protein sequence ID" value="MDQ0472194.1"/>
    <property type="molecule type" value="Genomic_DNA"/>
</dbReference>
<dbReference type="Gene3D" id="3.30.70.360">
    <property type="match status" value="1"/>
</dbReference>
<keyword evidence="4" id="KW-0479">Metal-binding</keyword>
<dbReference type="InterPro" id="IPR036264">
    <property type="entry name" value="Bact_exopeptidase_dim_dom"/>
</dbReference>
<feature type="domain" description="Peptidase M20 dimerisation" evidence="7">
    <location>
        <begin position="217"/>
        <end position="312"/>
    </location>
</feature>
<dbReference type="InterPro" id="IPR010158">
    <property type="entry name" value="Amidase_Cbmase"/>
</dbReference>
<dbReference type="Gene3D" id="3.40.630.10">
    <property type="entry name" value="Zn peptidases"/>
    <property type="match status" value="1"/>
</dbReference>
<dbReference type="InterPro" id="IPR002933">
    <property type="entry name" value="Peptidase_M20"/>
</dbReference>
<accession>A0ABU0JD31</accession>
<evidence type="ECO:0000259" key="7">
    <source>
        <dbReference type="Pfam" id="PF07687"/>
    </source>
</evidence>
<sequence length="414" mass="43085">MTSASEPSRDDADIAMARLDALAACTDEPGRITRLAFSPALRDANARVLAWMREAGMAAGIDAAGNVVGRWEAETAGASAVMIGSHLDTVRDGGRYDGPLGVVAGIAVVERLRREGRRLPLAVEVIGFADEEGVRFGGSILGSAAVAGTLAPDWRERRDADGIDAATALRSFGVDPDGVGAASRRRDPPAAYLELHIEQGPALEDADVPLGCVTAIAGATRLLVTVDGTAGHAGTVPMRLRRDALAAAAECVLAVERLCAGAEAVGTVGHLRVAPDAVNVIPGRVRFSVDIRAAQDEVRTRLVDAALAEFQASARRRRVELAWQVTSRTETTPCSPRLVEALAGVLAGMGLPAPRLASGAGHDGIAVSAITEIGMLFLRCAGGISHHPAESVTVADVRLGIEALHRWSLALRRG</sequence>
<dbReference type="GO" id="GO:0047652">
    <property type="term" value="F:allantoate deiminase activity"/>
    <property type="evidence" value="ECO:0007669"/>
    <property type="project" value="UniProtKB-EC"/>
</dbReference>
<evidence type="ECO:0000256" key="5">
    <source>
        <dbReference type="ARBA" id="ARBA00022801"/>
    </source>
</evidence>